<feature type="domain" description="Cation/H+ exchanger transmembrane" evidence="9">
    <location>
        <begin position="34"/>
        <end position="413"/>
    </location>
</feature>
<keyword evidence="4 8" id="KW-1133">Transmembrane helix</keyword>
<keyword evidence="2" id="KW-0813">Transport</keyword>
<feature type="transmembrane region" description="Helical" evidence="8">
    <location>
        <begin position="299"/>
        <end position="317"/>
    </location>
</feature>
<keyword evidence="5" id="KW-0406">Ion transport</keyword>
<evidence type="ECO:0000256" key="7">
    <source>
        <dbReference type="SAM" id="MobiDB-lite"/>
    </source>
</evidence>
<dbReference type="AlphaFoldDB" id="A0A507ED65"/>
<feature type="transmembrane region" description="Helical" evidence="8">
    <location>
        <begin position="18"/>
        <end position="35"/>
    </location>
</feature>
<dbReference type="Proteomes" id="UP000318582">
    <property type="component" value="Unassembled WGS sequence"/>
</dbReference>
<feature type="transmembrane region" description="Helical" evidence="8">
    <location>
        <begin position="83"/>
        <end position="100"/>
    </location>
</feature>
<dbReference type="GO" id="GO:1902600">
    <property type="term" value="P:proton transmembrane transport"/>
    <property type="evidence" value="ECO:0007669"/>
    <property type="project" value="InterPro"/>
</dbReference>
<evidence type="ECO:0000256" key="1">
    <source>
        <dbReference type="ARBA" id="ARBA00004141"/>
    </source>
</evidence>
<feature type="transmembrane region" description="Helical" evidence="8">
    <location>
        <begin position="329"/>
        <end position="350"/>
    </location>
</feature>
<dbReference type="STRING" id="109895.A0A507ED65"/>
<dbReference type="EMBL" id="QEAQ01000010">
    <property type="protein sequence ID" value="TPX61030.1"/>
    <property type="molecule type" value="Genomic_DNA"/>
</dbReference>
<protein>
    <recommendedName>
        <fullName evidence="9">Cation/H+ exchanger transmembrane domain-containing protein</fullName>
    </recommendedName>
</protein>
<evidence type="ECO:0000256" key="5">
    <source>
        <dbReference type="ARBA" id="ARBA00023065"/>
    </source>
</evidence>
<comment type="subcellular location">
    <subcellularLocation>
        <location evidence="1">Membrane</location>
        <topology evidence="1">Multi-pass membrane protein</topology>
    </subcellularLocation>
</comment>
<keyword evidence="6 8" id="KW-0472">Membrane</keyword>
<sequence>MGVAGTFLSGENPLKDPIALFLLQALIIIILSRFLAAGLGYIKQPRVIAEVIGGILLGPSALSRSEAFRNTIFPKESLPRLSLIANIALIFFLFLVGLELDPQTLIKKARQSAAISISGIVLPFAVGVGVSKLIYDNLSDETVPFYSFFVFCGVAMSITAFPVLARILTELKLLQSSVGQVTLAAAAVDDGVAWCLLILVVALINNPSDSVRAVYVFLATIAWGIFLVVAIRPILMKLVHRHAGNDGISSSSMLATFIVILASSWFTQAVGVHAIFGGFLAGLITPHDHGFAIKLTEKIEDFITILLLPLYFAYSGLNTNIGSLSDGTSWGYVVLVILTACLGKVIGCTMSAKLTGFNWRESLAVGFLMNSKGLVELIVLNLGYEAGVINQKIFTIFVLMALVTTFMTTPIISFVYPPRFYLNDSRRTTVSEHDQIVSNGNAIGDVEKGRNYDAVTVKGAHTVPAMMSITQMFQGTQSPLSIFALRLIKLTQRTSTYLMAANEGETMRADPVINVFRTFGQLNRVGVNTLVSVAATEDFAENIRDTSSSSTAHLIILPWQQPLMSNKESWLNDKFVKDTVERAPCSIAIFVDRGFGVSSVPEMGPNATIPGQNQHIFVPFFGSADDCEALRFIANIAAHPGLTVTILDMRPTDGGPAVTPEPASTAGSTHTLAINTEPVATTSTITSNVLIHTLTTTTANIKLESSPAPDAATAHSTIASRGAGFGRKDLVVISYVSYTTNPEIRRWADEVCESSVVVVKKHATVSLSDEDVPNSPSALTSPFRIQ</sequence>
<feature type="transmembrane region" description="Helical" evidence="8">
    <location>
        <begin position="216"/>
        <end position="235"/>
    </location>
</feature>
<evidence type="ECO:0000313" key="11">
    <source>
        <dbReference type="Proteomes" id="UP000318582"/>
    </source>
</evidence>
<proteinExistence type="predicted"/>
<feature type="transmembrane region" description="Helical" evidence="8">
    <location>
        <begin position="146"/>
        <end position="169"/>
    </location>
</feature>
<comment type="caution">
    <text evidence="10">The sequence shown here is derived from an EMBL/GenBank/DDBJ whole genome shotgun (WGS) entry which is preliminary data.</text>
</comment>
<evidence type="ECO:0000313" key="10">
    <source>
        <dbReference type="EMBL" id="TPX61030.1"/>
    </source>
</evidence>
<dbReference type="InterPro" id="IPR038770">
    <property type="entry name" value="Na+/solute_symporter_sf"/>
</dbReference>
<feature type="transmembrane region" description="Helical" evidence="8">
    <location>
        <begin position="270"/>
        <end position="287"/>
    </location>
</feature>
<dbReference type="InterPro" id="IPR050794">
    <property type="entry name" value="CPA2_transporter"/>
</dbReference>
<dbReference type="InterPro" id="IPR006153">
    <property type="entry name" value="Cation/H_exchanger_TM"/>
</dbReference>
<dbReference type="Gene3D" id="1.20.1530.20">
    <property type="match status" value="1"/>
</dbReference>
<feature type="transmembrane region" description="Helical" evidence="8">
    <location>
        <begin position="396"/>
        <end position="417"/>
    </location>
</feature>
<keyword evidence="3 8" id="KW-0812">Transmembrane</keyword>
<dbReference type="PANTHER" id="PTHR32468">
    <property type="entry name" value="CATION/H + ANTIPORTER"/>
    <property type="match status" value="1"/>
</dbReference>
<feature type="region of interest" description="Disordered" evidence="7">
    <location>
        <begin position="767"/>
        <end position="786"/>
    </location>
</feature>
<dbReference type="GO" id="GO:0015297">
    <property type="term" value="F:antiporter activity"/>
    <property type="evidence" value="ECO:0007669"/>
    <property type="project" value="InterPro"/>
</dbReference>
<dbReference type="GO" id="GO:0016020">
    <property type="term" value="C:membrane"/>
    <property type="evidence" value="ECO:0007669"/>
    <property type="project" value="UniProtKB-SubCell"/>
</dbReference>
<dbReference type="PANTHER" id="PTHR32468:SF0">
    <property type="entry name" value="K(+)_H(+) ANTIPORTER 1"/>
    <property type="match status" value="1"/>
</dbReference>
<evidence type="ECO:0000256" key="8">
    <source>
        <dbReference type="SAM" id="Phobius"/>
    </source>
</evidence>
<reference evidence="10 11" key="1">
    <citation type="journal article" date="2019" name="Sci. Rep.">
        <title>Comparative genomics of chytrid fungi reveal insights into the obligate biotrophic and pathogenic lifestyle of Synchytrium endobioticum.</title>
        <authorList>
            <person name="van de Vossenberg B.T.L.H."/>
            <person name="Warris S."/>
            <person name="Nguyen H.D.T."/>
            <person name="van Gent-Pelzer M.P.E."/>
            <person name="Joly D.L."/>
            <person name="van de Geest H.C."/>
            <person name="Bonants P.J.M."/>
            <person name="Smith D.S."/>
            <person name="Levesque C.A."/>
            <person name="van der Lee T.A.J."/>
        </authorList>
    </citation>
    <scope>NUCLEOTIDE SEQUENCE [LARGE SCALE GENOMIC DNA]</scope>
    <source>
        <strain evidence="10 11">CBS 809.83</strain>
    </source>
</reference>
<dbReference type="Pfam" id="PF00999">
    <property type="entry name" value="Na_H_Exchanger"/>
    <property type="match status" value="1"/>
</dbReference>
<feature type="transmembrane region" description="Helical" evidence="8">
    <location>
        <begin position="112"/>
        <end position="134"/>
    </location>
</feature>
<accession>A0A507ED65</accession>
<feature type="transmembrane region" description="Helical" evidence="8">
    <location>
        <begin position="181"/>
        <end position="204"/>
    </location>
</feature>
<evidence type="ECO:0000256" key="4">
    <source>
        <dbReference type="ARBA" id="ARBA00022989"/>
    </source>
</evidence>
<evidence type="ECO:0000256" key="3">
    <source>
        <dbReference type="ARBA" id="ARBA00022692"/>
    </source>
</evidence>
<gene>
    <name evidence="10" type="ORF">PhCBS80983_g01331</name>
</gene>
<evidence type="ECO:0000256" key="6">
    <source>
        <dbReference type="ARBA" id="ARBA00023136"/>
    </source>
</evidence>
<keyword evidence="11" id="KW-1185">Reference proteome</keyword>
<evidence type="ECO:0000259" key="9">
    <source>
        <dbReference type="Pfam" id="PF00999"/>
    </source>
</evidence>
<name>A0A507ED65_9FUNG</name>
<evidence type="ECO:0000256" key="2">
    <source>
        <dbReference type="ARBA" id="ARBA00022448"/>
    </source>
</evidence>
<organism evidence="10 11">
    <name type="scientific">Powellomyces hirtus</name>
    <dbReference type="NCBI Taxonomy" id="109895"/>
    <lineage>
        <taxon>Eukaryota</taxon>
        <taxon>Fungi</taxon>
        <taxon>Fungi incertae sedis</taxon>
        <taxon>Chytridiomycota</taxon>
        <taxon>Chytridiomycota incertae sedis</taxon>
        <taxon>Chytridiomycetes</taxon>
        <taxon>Spizellomycetales</taxon>
        <taxon>Powellomycetaceae</taxon>
        <taxon>Powellomyces</taxon>
    </lineage>
</organism>